<evidence type="ECO:0000256" key="6">
    <source>
        <dbReference type="ARBA" id="ARBA00023136"/>
    </source>
</evidence>
<evidence type="ECO:0000256" key="1">
    <source>
        <dbReference type="ARBA" id="ARBA00004141"/>
    </source>
</evidence>
<evidence type="ECO:0000256" key="3">
    <source>
        <dbReference type="ARBA" id="ARBA00022448"/>
    </source>
</evidence>
<sequence length="508" mass="55600">MDVSNETVERTDLRRSLVDTAYTEEKPPSDVGLESVLTESSLSYRRRVYLGACLEMRLLFRLSLPAILVYLVNSGMSISARVFAGHIGSQELAAASIGNSCFSLVYGLLLGMGSAVETLCGQAYGAHRYEMLGIYLQRATIVLVLVGLPLTLLYTFSYPILILLGEPKTVSYMGSMYIAGLIPQIFAYAINFTAQKFLQAQSVVAPSAYISAAALLLQISLTWISVYVMSMGLMGISYVLTISWWVIVGAQCFYIAASPKFRHTWTGLSWRSLQGLWSFFKLSAGSAVMICLEMWYSQILVLLAGLLEDPALSLDSLSICMSISALSFMVSIGFNAAASVRTSNELGAGNPKSAFFSTWTATLISFVISLAEAIVVIEARDYVSYIFTADVNVAKAVSDLCPFLAVTIILNGIQPVLSGVAVGCGWQTYVAYVNVGCYYIVGIPVGCILGFTFNFQAKGIWAGMIGGTLMQTLILLYVTYRTDWDKEVEKARKRLDMWDDKEKEPLQN</sequence>
<feature type="transmembrane region" description="Helical" evidence="7">
    <location>
        <begin position="203"/>
        <end position="229"/>
    </location>
</feature>
<dbReference type="CDD" id="cd13132">
    <property type="entry name" value="MATE_eukaryotic"/>
    <property type="match status" value="1"/>
</dbReference>
<evidence type="ECO:0000313" key="8">
    <source>
        <dbReference type="EMBL" id="KAL1201767.1"/>
    </source>
</evidence>
<organism evidence="8 9">
    <name type="scientific">Cardamine amara subsp. amara</name>
    <dbReference type="NCBI Taxonomy" id="228776"/>
    <lineage>
        <taxon>Eukaryota</taxon>
        <taxon>Viridiplantae</taxon>
        <taxon>Streptophyta</taxon>
        <taxon>Embryophyta</taxon>
        <taxon>Tracheophyta</taxon>
        <taxon>Spermatophyta</taxon>
        <taxon>Magnoliopsida</taxon>
        <taxon>eudicotyledons</taxon>
        <taxon>Gunneridae</taxon>
        <taxon>Pentapetalae</taxon>
        <taxon>rosids</taxon>
        <taxon>malvids</taxon>
        <taxon>Brassicales</taxon>
        <taxon>Brassicaceae</taxon>
        <taxon>Cardamineae</taxon>
        <taxon>Cardamine</taxon>
    </lineage>
</organism>
<keyword evidence="4 7" id="KW-0812">Transmembrane</keyword>
<keyword evidence="9" id="KW-1185">Reference proteome</keyword>
<feature type="transmembrane region" description="Helical" evidence="7">
    <location>
        <begin position="459"/>
        <end position="480"/>
    </location>
</feature>
<keyword evidence="6 7" id="KW-0472">Membrane</keyword>
<evidence type="ECO:0000256" key="4">
    <source>
        <dbReference type="ARBA" id="ARBA00022692"/>
    </source>
</evidence>
<evidence type="ECO:0000313" key="9">
    <source>
        <dbReference type="Proteomes" id="UP001558713"/>
    </source>
</evidence>
<comment type="similarity">
    <text evidence="2 7">Belongs to the multi antimicrobial extrusion (MATE) (TC 2.A.66.1) family.</text>
</comment>
<accession>A0ABD1A4J3</accession>
<feature type="transmembrane region" description="Helical" evidence="7">
    <location>
        <begin position="316"/>
        <end position="338"/>
    </location>
</feature>
<feature type="transmembrane region" description="Helical" evidence="7">
    <location>
        <begin position="276"/>
        <end position="296"/>
    </location>
</feature>
<dbReference type="Pfam" id="PF01554">
    <property type="entry name" value="MatE"/>
    <property type="match status" value="2"/>
</dbReference>
<protein>
    <recommendedName>
        <fullName evidence="7">Protein DETOXIFICATION</fullName>
    </recommendedName>
    <alternativeName>
        <fullName evidence="7">Multidrug and toxic compound extrusion protein</fullName>
    </alternativeName>
</protein>
<dbReference type="InterPro" id="IPR002528">
    <property type="entry name" value="MATE_fam"/>
</dbReference>
<proteinExistence type="inferred from homology"/>
<evidence type="ECO:0000256" key="7">
    <source>
        <dbReference type="RuleBase" id="RU004914"/>
    </source>
</evidence>
<feature type="transmembrane region" description="Helical" evidence="7">
    <location>
        <begin position="170"/>
        <end position="191"/>
    </location>
</feature>
<dbReference type="AlphaFoldDB" id="A0ABD1A4J3"/>
<dbReference type="EMBL" id="JBANAX010000584">
    <property type="protein sequence ID" value="KAL1201767.1"/>
    <property type="molecule type" value="Genomic_DNA"/>
</dbReference>
<feature type="transmembrane region" description="Helical" evidence="7">
    <location>
        <begin position="92"/>
        <end position="120"/>
    </location>
</feature>
<feature type="transmembrane region" description="Helical" evidence="7">
    <location>
        <begin position="141"/>
        <end position="164"/>
    </location>
</feature>
<dbReference type="GO" id="GO:0016020">
    <property type="term" value="C:membrane"/>
    <property type="evidence" value="ECO:0007669"/>
    <property type="project" value="UniProtKB-SubCell"/>
</dbReference>
<dbReference type="Proteomes" id="UP001558713">
    <property type="component" value="Unassembled WGS sequence"/>
</dbReference>
<gene>
    <name evidence="8" type="ORF">V5N11_006307</name>
</gene>
<name>A0ABD1A4J3_CARAN</name>
<reference evidence="8 9" key="1">
    <citation type="submission" date="2024-04" db="EMBL/GenBank/DDBJ databases">
        <title>Genome assembly C_amara_ONT_v2.</title>
        <authorList>
            <person name="Yant L."/>
            <person name="Moore C."/>
            <person name="Slenker M."/>
        </authorList>
    </citation>
    <scope>NUCLEOTIDE SEQUENCE [LARGE SCALE GENOMIC DNA]</scope>
    <source>
        <tissue evidence="8">Leaf</tissue>
    </source>
</reference>
<feature type="transmembrane region" description="Helical" evidence="7">
    <location>
        <begin position="235"/>
        <end position="256"/>
    </location>
</feature>
<feature type="transmembrane region" description="Helical" evidence="7">
    <location>
        <begin position="359"/>
        <end position="377"/>
    </location>
</feature>
<dbReference type="PANTHER" id="PTHR11206">
    <property type="entry name" value="MULTIDRUG RESISTANCE PROTEIN"/>
    <property type="match status" value="1"/>
</dbReference>
<comment type="subcellular location">
    <subcellularLocation>
        <location evidence="1">Membrane</location>
        <topology evidence="1">Multi-pass membrane protein</topology>
    </subcellularLocation>
</comment>
<dbReference type="NCBIfam" id="TIGR00797">
    <property type="entry name" value="matE"/>
    <property type="match status" value="1"/>
</dbReference>
<feature type="transmembrane region" description="Helical" evidence="7">
    <location>
        <begin position="48"/>
        <end position="72"/>
    </location>
</feature>
<keyword evidence="5 7" id="KW-1133">Transmembrane helix</keyword>
<dbReference type="InterPro" id="IPR045069">
    <property type="entry name" value="MATE_euk"/>
</dbReference>
<feature type="transmembrane region" description="Helical" evidence="7">
    <location>
        <begin position="397"/>
        <end position="417"/>
    </location>
</feature>
<evidence type="ECO:0000256" key="2">
    <source>
        <dbReference type="ARBA" id="ARBA00010199"/>
    </source>
</evidence>
<keyword evidence="3" id="KW-0813">Transport</keyword>
<evidence type="ECO:0000256" key="5">
    <source>
        <dbReference type="ARBA" id="ARBA00022989"/>
    </source>
</evidence>
<comment type="caution">
    <text evidence="8">The sequence shown here is derived from an EMBL/GenBank/DDBJ whole genome shotgun (WGS) entry which is preliminary data.</text>
</comment>
<feature type="transmembrane region" description="Helical" evidence="7">
    <location>
        <begin position="429"/>
        <end position="453"/>
    </location>
</feature>